<dbReference type="Proteomes" id="UP000295662">
    <property type="component" value="Unassembled WGS sequence"/>
</dbReference>
<comment type="caution">
    <text evidence="3">The sequence shown here is derived from an EMBL/GenBank/DDBJ whole genome shotgun (WGS) entry which is preliminary data.</text>
</comment>
<dbReference type="AlphaFoldDB" id="A0A4R7S418"/>
<name>A0A4R7S418_9BACT</name>
<evidence type="ECO:0000259" key="2">
    <source>
        <dbReference type="Pfam" id="PF03779"/>
    </source>
</evidence>
<feature type="transmembrane region" description="Helical" evidence="1">
    <location>
        <begin position="74"/>
        <end position="90"/>
    </location>
</feature>
<sequence length="116" mass="12444">MKPIPTSVHGMLDYPVGLLLLAAPNLFGFADQGGAAVLVPRLIGVIVIVQSLMTRYEAGVIKVLPMKIHLMNDYLAGALLLFSPWLFGFADSPVNVWVPHVAAGLVVLIKKMPGKL</sequence>
<reference evidence="3 4" key="1">
    <citation type="submission" date="2019-03" db="EMBL/GenBank/DDBJ databases">
        <title>Genomic Encyclopedia of Archaeal and Bacterial Type Strains, Phase II (KMG-II): from individual species to whole genera.</title>
        <authorList>
            <person name="Goeker M."/>
        </authorList>
    </citation>
    <scope>NUCLEOTIDE SEQUENCE [LARGE SCALE GENOMIC DNA]</scope>
    <source>
        <strain evidence="3 4">ATCC 25309</strain>
    </source>
</reference>
<evidence type="ECO:0000313" key="3">
    <source>
        <dbReference type="EMBL" id="TDU73152.1"/>
    </source>
</evidence>
<protein>
    <submittedName>
        <fullName evidence="3">SPW repeat-containing protein</fullName>
    </submittedName>
</protein>
<feature type="transmembrane region" description="Helical" evidence="1">
    <location>
        <begin position="35"/>
        <end position="53"/>
    </location>
</feature>
<dbReference type="OrthoDB" id="129082at2"/>
<keyword evidence="1" id="KW-1133">Transmembrane helix</keyword>
<evidence type="ECO:0000313" key="4">
    <source>
        <dbReference type="Proteomes" id="UP000295662"/>
    </source>
</evidence>
<proteinExistence type="predicted"/>
<keyword evidence="1" id="KW-0472">Membrane</keyword>
<keyword evidence="4" id="KW-1185">Reference proteome</keyword>
<keyword evidence="1" id="KW-0812">Transmembrane</keyword>
<dbReference type="InterPro" id="IPR005530">
    <property type="entry name" value="SPW"/>
</dbReference>
<dbReference type="Pfam" id="PF03779">
    <property type="entry name" value="SPW"/>
    <property type="match status" value="1"/>
</dbReference>
<evidence type="ECO:0000256" key="1">
    <source>
        <dbReference type="SAM" id="Phobius"/>
    </source>
</evidence>
<dbReference type="RefSeq" id="WP_133794436.1">
    <property type="nucleotide sequence ID" value="NZ_SOCA01000002.1"/>
</dbReference>
<feature type="domain" description="SPW repeat-containing integral membrane" evidence="2">
    <location>
        <begin position="9"/>
        <end position="109"/>
    </location>
</feature>
<accession>A0A4R7S418</accession>
<gene>
    <name evidence="3" type="ORF">EI77_01620</name>
</gene>
<organism evidence="3 4">
    <name type="scientific">Prosthecobacter fusiformis</name>
    <dbReference type="NCBI Taxonomy" id="48464"/>
    <lineage>
        <taxon>Bacteria</taxon>
        <taxon>Pseudomonadati</taxon>
        <taxon>Verrucomicrobiota</taxon>
        <taxon>Verrucomicrobiia</taxon>
        <taxon>Verrucomicrobiales</taxon>
        <taxon>Verrucomicrobiaceae</taxon>
        <taxon>Prosthecobacter</taxon>
    </lineage>
</organism>
<dbReference type="EMBL" id="SOCA01000002">
    <property type="protein sequence ID" value="TDU73152.1"/>
    <property type="molecule type" value="Genomic_DNA"/>
</dbReference>